<dbReference type="PANTHER" id="PTHR35324:SF4">
    <property type="entry name" value="EXPRESSED PROTEIN"/>
    <property type="match status" value="1"/>
</dbReference>
<gene>
    <name evidence="2" type="ORF">HHK36_003134</name>
</gene>
<dbReference type="OMA" id="EQIWLED"/>
<dbReference type="Proteomes" id="UP000655225">
    <property type="component" value="Unassembled WGS sequence"/>
</dbReference>
<keyword evidence="3" id="KW-1185">Reference proteome</keyword>
<feature type="compositionally biased region" description="Polar residues" evidence="1">
    <location>
        <begin position="1"/>
        <end position="13"/>
    </location>
</feature>
<accession>A0A834ZXR8</accession>
<dbReference type="AlphaFoldDB" id="A0A834ZXR8"/>
<dbReference type="EMBL" id="JABCRI010000002">
    <property type="protein sequence ID" value="KAF8410602.1"/>
    <property type="molecule type" value="Genomic_DNA"/>
</dbReference>
<protein>
    <submittedName>
        <fullName evidence="2">Uncharacterized protein</fullName>
    </submittedName>
</protein>
<evidence type="ECO:0000313" key="2">
    <source>
        <dbReference type="EMBL" id="KAF8410602.1"/>
    </source>
</evidence>
<feature type="region of interest" description="Disordered" evidence="1">
    <location>
        <begin position="1"/>
        <end position="35"/>
    </location>
</feature>
<comment type="caution">
    <text evidence="2">The sequence shown here is derived from an EMBL/GenBank/DDBJ whole genome shotgun (WGS) entry which is preliminary data.</text>
</comment>
<evidence type="ECO:0000313" key="3">
    <source>
        <dbReference type="Proteomes" id="UP000655225"/>
    </source>
</evidence>
<reference evidence="2 3" key="1">
    <citation type="submission" date="2020-04" db="EMBL/GenBank/DDBJ databases">
        <title>Plant Genome Project.</title>
        <authorList>
            <person name="Zhang R.-G."/>
        </authorList>
    </citation>
    <scope>NUCLEOTIDE SEQUENCE [LARGE SCALE GENOMIC DNA]</scope>
    <source>
        <strain evidence="2">YNK0</strain>
        <tissue evidence="2">Leaf</tissue>
    </source>
</reference>
<proteinExistence type="predicted"/>
<evidence type="ECO:0000256" key="1">
    <source>
        <dbReference type="SAM" id="MobiDB-lite"/>
    </source>
</evidence>
<dbReference type="PANTHER" id="PTHR35324">
    <property type="entry name" value="BNAA08G03750D PROTEIN"/>
    <property type="match status" value="1"/>
</dbReference>
<dbReference type="OrthoDB" id="749289at2759"/>
<name>A0A834ZXR8_TETSI</name>
<sequence>MASLVSKKQASVSETEKNSCSDDREREEPKHVTSQLYLKPTHASESLDKHILLQRIRQHKRINKVQTALKGLMSSPFSGRTDDFTVHEQIWLEDTFSAP</sequence>
<feature type="compositionally biased region" description="Basic and acidic residues" evidence="1">
    <location>
        <begin position="14"/>
        <end position="31"/>
    </location>
</feature>
<organism evidence="2 3">
    <name type="scientific">Tetracentron sinense</name>
    <name type="common">Spur-leaf</name>
    <dbReference type="NCBI Taxonomy" id="13715"/>
    <lineage>
        <taxon>Eukaryota</taxon>
        <taxon>Viridiplantae</taxon>
        <taxon>Streptophyta</taxon>
        <taxon>Embryophyta</taxon>
        <taxon>Tracheophyta</taxon>
        <taxon>Spermatophyta</taxon>
        <taxon>Magnoliopsida</taxon>
        <taxon>Trochodendrales</taxon>
        <taxon>Trochodendraceae</taxon>
        <taxon>Tetracentron</taxon>
    </lineage>
</organism>